<name>E3M9W4_CAERE</name>
<accession>E3M9W4</accession>
<organism evidence="4">
    <name type="scientific">Caenorhabditis remanei</name>
    <name type="common">Caenorhabditis vulgaris</name>
    <dbReference type="NCBI Taxonomy" id="31234"/>
    <lineage>
        <taxon>Eukaryota</taxon>
        <taxon>Metazoa</taxon>
        <taxon>Ecdysozoa</taxon>
        <taxon>Nematoda</taxon>
        <taxon>Chromadorea</taxon>
        <taxon>Rhabditida</taxon>
        <taxon>Rhabditina</taxon>
        <taxon>Rhabditomorpha</taxon>
        <taxon>Rhabditoidea</taxon>
        <taxon>Rhabditidae</taxon>
        <taxon>Peloderinae</taxon>
        <taxon>Caenorhabditis</taxon>
    </lineage>
</organism>
<feature type="compositionally biased region" description="Polar residues" evidence="1">
    <location>
        <begin position="201"/>
        <end position="211"/>
    </location>
</feature>
<evidence type="ECO:0000313" key="3">
    <source>
        <dbReference type="EMBL" id="EFO96848.1"/>
    </source>
</evidence>
<reference evidence="3" key="1">
    <citation type="submission" date="2007-07" db="EMBL/GenBank/DDBJ databases">
        <title>PCAP assembly of the Caenorhabditis remanei genome.</title>
        <authorList>
            <consortium name="The Caenorhabditis remanei Sequencing Consortium"/>
            <person name="Wilson R.K."/>
        </authorList>
    </citation>
    <scope>NUCLEOTIDE SEQUENCE [LARGE SCALE GENOMIC DNA]</scope>
    <source>
        <strain evidence="3">PB4641</strain>
    </source>
</reference>
<sequence>MTVGIIIDIECRLVWTSTNGFMDLGVDRANDGTWLRQNDWIVFPNVVRQEKKVRMVTRVKRNIAWRVDEGRRGGYFLQGVLPIQGHVLTLEDSDTRYCLDDDLGYIAIREERCGPGVESLLVTIQLLKDRIGVPMSTDGCWWQVAAIRSTEPTANRRAENNIHSDNNYEYRRNDDNQRRINDGRGFHGAPTQYDDRRQSDSNEFNGGSVLHNPTLQYFNNRRDGNWDNSRGDCYNVRRQFDSDGWNGGNGIHMGSYNDRRQYDGNGFHYSPPHHDNGHSGNNHGGGAENYYGGRFQNIGVEYGIPHKRAYYQRRGDYDCQRNGHHLQNLRNEGFSNQFHSNQERNDCETRRGAPFNFDGITPGNIQESLRRAPPLFSQVENSGVPGPDDVSEGQVVNQHQHKENIGGINQEQEGMLIPSCQEESSQHKNWQAEAMMSGWQAIFLISLFAIVFYFVANIFNYYIY</sequence>
<keyword evidence="4" id="KW-1185">Reference proteome</keyword>
<dbReference type="EMBL" id="DS268431">
    <property type="protein sequence ID" value="EFO96848.1"/>
    <property type="molecule type" value="Genomic_DNA"/>
</dbReference>
<dbReference type="Proteomes" id="UP000008281">
    <property type="component" value="Unassembled WGS sequence"/>
</dbReference>
<dbReference type="AlphaFoldDB" id="E3M9W4"/>
<keyword evidence="2" id="KW-0812">Transmembrane</keyword>
<evidence type="ECO:0000313" key="4">
    <source>
        <dbReference type="Proteomes" id="UP000008281"/>
    </source>
</evidence>
<keyword evidence="2" id="KW-1133">Transmembrane helix</keyword>
<feature type="region of interest" description="Disordered" evidence="1">
    <location>
        <begin position="155"/>
        <end position="211"/>
    </location>
</feature>
<dbReference type="HOGENOM" id="CLU_589561_0_0_1"/>
<dbReference type="InParanoid" id="E3M9W4"/>
<evidence type="ECO:0000256" key="1">
    <source>
        <dbReference type="SAM" id="MobiDB-lite"/>
    </source>
</evidence>
<proteinExistence type="predicted"/>
<keyword evidence="2" id="KW-0472">Membrane</keyword>
<feature type="compositionally biased region" description="Basic and acidic residues" evidence="1">
    <location>
        <begin position="155"/>
        <end position="185"/>
    </location>
</feature>
<feature type="transmembrane region" description="Helical" evidence="2">
    <location>
        <begin position="441"/>
        <end position="463"/>
    </location>
</feature>
<evidence type="ECO:0000256" key="2">
    <source>
        <dbReference type="SAM" id="Phobius"/>
    </source>
</evidence>
<protein>
    <submittedName>
        <fullName evidence="3">Uncharacterized protein</fullName>
    </submittedName>
</protein>
<gene>
    <name evidence="3" type="ORF">CRE_17049</name>
</gene>